<accession>A0AAP4RB51</accession>
<dbReference type="Proteomes" id="UP001172109">
    <property type="component" value="Unassembled WGS sequence"/>
</dbReference>
<dbReference type="AlphaFoldDB" id="A0AAP4RB51"/>
<feature type="region of interest" description="Disordered" evidence="1">
    <location>
        <begin position="85"/>
        <end position="112"/>
    </location>
</feature>
<name>A0AAP4RB51_9BURK</name>
<evidence type="ECO:0000313" key="3">
    <source>
        <dbReference type="Proteomes" id="UP001172109"/>
    </source>
</evidence>
<sequence>MKKRQTGRVGAVEAEFFNGLLAELAQQFDVHRASACPWTANVPSDKNSLVLHGDNGATLRCDGPARRQQTASGCMNQAATTLTRADLPTSTPVAPDMTELSSSPHVRTAAGP</sequence>
<dbReference type="RefSeq" id="WP_301790380.1">
    <property type="nucleotide sequence ID" value="NZ_JAUJQS010000056.1"/>
</dbReference>
<evidence type="ECO:0000256" key="1">
    <source>
        <dbReference type="SAM" id="MobiDB-lite"/>
    </source>
</evidence>
<dbReference type="EMBL" id="JAUJQS010000056">
    <property type="protein sequence ID" value="MDN7570476.1"/>
    <property type="molecule type" value="Genomic_DNA"/>
</dbReference>
<gene>
    <name evidence="2" type="ORF">QZM56_38990</name>
</gene>
<evidence type="ECO:0000313" key="2">
    <source>
        <dbReference type="EMBL" id="MDN7570476.1"/>
    </source>
</evidence>
<comment type="caution">
    <text evidence="2">The sequence shown here is derived from an EMBL/GenBank/DDBJ whole genome shotgun (WGS) entry which is preliminary data.</text>
</comment>
<reference evidence="2" key="1">
    <citation type="submission" date="2023-07" db="EMBL/GenBank/DDBJ databases">
        <title>A collection of bacterial strains from the Burkholderia cepacia Research Laboratory and Repository.</title>
        <authorList>
            <person name="Lipuma J."/>
            <person name="Spilker T."/>
            <person name="Caverly L."/>
        </authorList>
    </citation>
    <scope>NUCLEOTIDE SEQUENCE</scope>
    <source>
        <strain evidence="2">AU44979</strain>
    </source>
</reference>
<protein>
    <submittedName>
        <fullName evidence="2">Uncharacterized protein</fullName>
    </submittedName>
</protein>
<proteinExistence type="predicted"/>
<organism evidence="2 3">
    <name type="scientific">Burkholderia contaminans</name>
    <dbReference type="NCBI Taxonomy" id="488447"/>
    <lineage>
        <taxon>Bacteria</taxon>
        <taxon>Pseudomonadati</taxon>
        <taxon>Pseudomonadota</taxon>
        <taxon>Betaproteobacteria</taxon>
        <taxon>Burkholderiales</taxon>
        <taxon>Burkholderiaceae</taxon>
        <taxon>Burkholderia</taxon>
        <taxon>Burkholderia cepacia complex</taxon>
    </lineage>
</organism>